<evidence type="ECO:0000313" key="1">
    <source>
        <dbReference type="EMBL" id="QFG68401.1"/>
    </source>
</evidence>
<dbReference type="KEGG" id="serw:FY030_06450"/>
<dbReference type="AlphaFoldDB" id="A0A5J6V5I0"/>
<reference evidence="1 2" key="1">
    <citation type="submission" date="2019-09" db="EMBL/GenBank/DDBJ databases">
        <title>Serinicoccus pratensis sp. nov., isolated from meadow soil.</title>
        <authorList>
            <person name="Zhang W."/>
        </authorList>
    </citation>
    <scope>NUCLEOTIDE SEQUENCE [LARGE SCALE GENOMIC DNA]</scope>
    <source>
        <strain evidence="1 2">W204</strain>
    </source>
</reference>
<keyword evidence="2" id="KW-1185">Reference proteome</keyword>
<dbReference type="EMBL" id="CP044427">
    <property type="protein sequence ID" value="QFG68401.1"/>
    <property type="molecule type" value="Genomic_DNA"/>
</dbReference>
<dbReference type="RefSeq" id="WP_158060789.1">
    <property type="nucleotide sequence ID" value="NZ_CP044427.1"/>
</dbReference>
<proteinExistence type="predicted"/>
<gene>
    <name evidence="1" type="ORF">FY030_06450</name>
</gene>
<dbReference type="Proteomes" id="UP000326546">
    <property type="component" value="Chromosome"/>
</dbReference>
<sequence>MLHDGPDLLAAAHNFRSYPQGARFTVLLLRPPTVRGDPAAPPSLRDVYAGLQIGVRHADGTESWYDFYRPHHPVVDHGQHAHQLIGLGGGSWSQDVEGLDWWMQPLPSARVHLALRCPRPRLSPVWHDLDTDELAAASQRSQPAAWVG</sequence>
<name>A0A5J6V5I0_9MICO</name>
<dbReference type="OrthoDB" id="9803764at2"/>
<protein>
    <submittedName>
        <fullName evidence="1">Uncharacterized protein</fullName>
    </submittedName>
</protein>
<organism evidence="1 2">
    <name type="scientific">Ornithinimicrobium pratense</name>
    <dbReference type="NCBI Taxonomy" id="2593973"/>
    <lineage>
        <taxon>Bacteria</taxon>
        <taxon>Bacillati</taxon>
        <taxon>Actinomycetota</taxon>
        <taxon>Actinomycetes</taxon>
        <taxon>Micrococcales</taxon>
        <taxon>Ornithinimicrobiaceae</taxon>
        <taxon>Ornithinimicrobium</taxon>
    </lineage>
</organism>
<evidence type="ECO:0000313" key="2">
    <source>
        <dbReference type="Proteomes" id="UP000326546"/>
    </source>
</evidence>
<accession>A0A5J6V5I0</accession>